<dbReference type="AlphaFoldDB" id="A0A6S6UCC5"/>
<dbReference type="PANTHER" id="PTHR12147:SF26">
    <property type="entry name" value="PEPTIDASE M28 DOMAIN-CONTAINING PROTEIN"/>
    <property type="match status" value="1"/>
</dbReference>
<dbReference type="GO" id="GO:0008235">
    <property type="term" value="F:metalloexopeptidase activity"/>
    <property type="evidence" value="ECO:0007669"/>
    <property type="project" value="InterPro"/>
</dbReference>
<proteinExistence type="predicted"/>
<dbReference type="SUPFAM" id="SSF53187">
    <property type="entry name" value="Zn-dependent exopeptidases"/>
    <property type="match status" value="1"/>
</dbReference>
<reference evidence="2" key="1">
    <citation type="submission" date="2020-01" db="EMBL/GenBank/DDBJ databases">
        <authorList>
            <person name="Meier V. D."/>
            <person name="Meier V D."/>
        </authorList>
    </citation>
    <scope>NUCLEOTIDE SEQUENCE</scope>
    <source>
        <strain evidence="2">HLG_WM_MAG_07</strain>
    </source>
</reference>
<dbReference type="GO" id="GO:0006508">
    <property type="term" value="P:proteolysis"/>
    <property type="evidence" value="ECO:0007669"/>
    <property type="project" value="InterPro"/>
</dbReference>
<sequence length="343" mass="38644">MTDWLLIILVVSGLLWFALTNPLLPIDRASELEPAYVDNLKKHVVALSETYSPRMAEFDNLRPSARYIKKQFDQYTKEARYQHYVTRVGRVNNVVASFGPAESKEVIVIGAHYDAHQGMPGADGNASGVSGLIELARILAAYENLPLQVELVAYALGEKPFYGTREMGSFYHANDLKVRHKKVELMISLDGIGYFTRDSDSQSYPYTFMKFFYPARGDFIKVTGRLQDMGLVRQVKRSFSKVDELPVRSLTAPEIFPSIGGVSDDQSYWQHGYPAIRITDTGAARNPRYQTDQDTAKTLDYEAMSRVVQGVGQVIVDMANEMMPDSTMMLAQKMPEVEKVLQK</sequence>
<dbReference type="InterPro" id="IPR045175">
    <property type="entry name" value="M28_fam"/>
</dbReference>
<name>A0A6S6UCC5_9GAMM</name>
<dbReference type="Pfam" id="PF04389">
    <property type="entry name" value="Peptidase_M28"/>
    <property type="match status" value="1"/>
</dbReference>
<dbReference type="InterPro" id="IPR007484">
    <property type="entry name" value="Peptidase_M28"/>
</dbReference>
<dbReference type="EMBL" id="CACVAY010000118">
    <property type="protein sequence ID" value="CAA6824419.1"/>
    <property type="molecule type" value="Genomic_DNA"/>
</dbReference>
<dbReference type="PANTHER" id="PTHR12147">
    <property type="entry name" value="METALLOPEPTIDASE M28 FAMILY MEMBER"/>
    <property type="match status" value="1"/>
</dbReference>
<protein>
    <submittedName>
        <fullName evidence="2">Peptidase M28</fullName>
    </submittedName>
</protein>
<dbReference type="Gene3D" id="3.40.630.10">
    <property type="entry name" value="Zn peptidases"/>
    <property type="match status" value="1"/>
</dbReference>
<gene>
    <name evidence="2" type="ORF">HELGO_WM21810</name>
</gene>
<evidence type="ECO:0000259" key="1">
    <source>
        <dbReference type="Pfam" id="PF04389"/>
    </source>
</evidence>
<accession>A0A6S6UCC5</accession>
<evidence type="ECO:0000313" key="2">
    <source>
        <dbReference type="EMBL" id="CAA6824419.1"/>
    </source>
</evidence>
<organism evidence="2">
    <name type="scientific">uncultured Thiotrichaceae bacterium</name>
    <dbReference type="NCBI Taxonomy" id="298394"/>
    <lineage>
        <taxon>Bacteria</taxon>
        <taxon>Pseudomonadati</taxon>
        <taxon>Pseudomonadota</taxon>
        <taxon>Gammaproteobacteria</taxon>
        <taxon>Thiotrichales</taxon>
        <taxon>Thiotrichaceae</taxon>
        <taxon>environmental samples</taxon>
    </lineage>
</organism>
<feature type="domain" description="Peptidase M28" evidence="1">
    <location>
        <begin position="93"/>
        <end position="312"/>
    </location>
</feature>